<comment type="caution">
    <text evidence="2">The sequence shown here is derived from an EMBL/GenBank/DDBJ whole genome shotgun (WGS) entry which is preliminary data.</text>
</comment>
<organism evidence="2 3">
    <name type="scientific">Basidiobolus ranarum</name>
    <dbReference type="NCBI Taxonomy" id="34480"/>
    <lineage>
        <taxon>Eukaryota</taxon>
        <taxon>Fungi</taxon>
        <taxon>Fungi incertae sedis</taxon>
        <taxon>Zoopagomycota</taxon>
        <taxon>Entomophthoromycotina</taxon>
        <taxon>Basidiobolomycetes</taxon>
        <taxon>Basidiobolales</taxon>
        <taxon>Basidiobolaceae</taxon>
        <taxon>Basidiobolus</taxon>
    </lineage>
</organism>
<evidence type="ECO:0000313" key="3">
    <source>
        <dbReference type="Proteomes" id="UP001479436"/>
    </source>
</evidence>
<keyword evidence="3" id="KW-1185">Reference proteome</keyword>
<feature type="signal peptide" evidence="1">
    <location>
        <begin position="1"/>
        <end position="19"/>
    </location>
</feature>
<dbReference type="EMBL" id="JASJQH010009984">
    <property type="protein sequence ID" value="KAK9674803.1"/>
    <property type="molecule type" value="Genomic_DNA"/>
</dbReference>
<evidence type="ECO:0000256" key="1">
    <source>
        <dbReference type="SAM" id="SignalP"/>
    </source>
</evidence>
<accession>A0ABR2VLA7</accession>
<feature type="chain" id="PRO_5045634044" evidence="1">
    <location>
        <begin position="20"/>
        <end position="62"/>
    </location>
</feature>
<proteinExistence type="predicted"/>
<reference evidence="2 3" key="1">
    <citation type="submission" date="2023-04" db="EMBL/GenBank/DDBJ databases">
        <title>Genome of Basidiobolus ranarum AG-B5.</title>
        <authorList>
            <person name="Stajich J.E."/>
            <person name="Carter-House D."/>
            <person name="Gryganskyi A."/>
        </authorList>
    </citation>
    <scope>NUCLEOTIDE SEQUENCE [LARGE SCALE GENOMIC DNA]</scope>
    <source>
        <strain evidence="2 3">AG-B5</strain>
    </source>
</reference>
<name>A0ABR2VLA7_9FUNG</name>
<keyword evidence="1" id="KW-0732">Signal</keyword>
<gene>
    <name evidence="2" type="ORF">K7432_016871</name>
</gene>
<protein>
    <submittedName>
        <fullName evidence="2">Uncharacterized protein</fullName>
    </submittedName>
</protein>
<evidence type="ECO:0000313" key="2">
    <source>
        <dbReference type="EMBL" id="KAK9674803.1"/>
    </source>
</evidence>
<sequence>MKFNLSIALIAASLLSINAAPVDTAFGQLSDTCKQSLLSIVTGNEPCLPFSQIWSQASSIDW</sequence>
<dbReference type="Proteomes" id="UP001479436">
    <property type="component" value="Unassembled WGS sequence"/>
</dbReference>